<protein>
    <submittedName>
        <fullName evidence="3">CD2 antigen cytoplasmic tail-binding protein 2</fullName>
    </submittedName>
</protein>
<dbReference type="GO" id="GO:0005682">
    <property type="term" value="C:U5 snRNP"/>
    <property type="evidence" value="ECO:0007669"/>
    <property type="project" value="InterPro"/>
</dbReference>
<accession>A0A7T8GYN0</accession>
<gene>
    <name evidence="3" type="ORF">FKW44_013805</name>
</gene>
<proteinExistence type="predicted"/>
<dbReference type="Gene3D" id="3.30.1490.40">
    <property type="match status" value="1"/>
</dbReference>
<dbReference type="SUPFAM" id="SSF55277">
    <property type="entry name" value="GYF domain"/>
    <property type="match status" value="1"/>
</dbReference>
<dbReference type="PROSITE" id="PS50829">
    <property type="entry name" value="GYF"/>
    <property type="match status" value="1"/>
</dbReference>
<organism evidence="3 4">
    <name type="scientific">Caligus rogercresseyi</name>
    <name type="common">Sea louse</name>
    <dbReference type="NCBI Taxonomy" id="217165"/>
    <lineage>
        <taxon>Eukaryota</taxon>
        <taxon>Metazoa</taxon>
        <taxon>Ecdysozoa</taxon>
        <taxon>Arthropoda</taxon>
        <taxon>Crustacea</taxon>
        <taxon>Multicrustacea</taxon>
        <taxon>Hexanauplia</taxon>
        <taxon>Copepoda</taxon>
        <taxon>Siphonostomatoida</taxon>
        <taxon>Caligidae</taxon>
        <taxon>Caligus</taxon>
    </lineage>
</organism>
<dbReference type="AlphaFoldDB" id="A0A7T8GYN0"/>
<dbReference type="PANTHER" id="PTHR13138">
    <property type="entry name" value="PROTEIN LIN1"/>
    <property type="match status" value="1"/>
</dbReference>
<dbReference type="SMART" id="SM00444">
    <property type="entry name" value="GYF"/>
    <property type="match status" value="1"/>
</dbReference>
<dbReference type="InterPro" id="IPR039905">
    <property type="entry name" value="CD2BP2/Lin1"/>
</dbReference>
<dbReference type="PANTHER" id="PTHR13138:SF3">
    <property type="entry name" value="CD2 ANTIGEN CYTOPLASMIC TAIL-BINDING PROTEIN 2"/>
    <property type="match status" value="1"/>
</dbReference>
<feature type="region of interest" description="Disordered" evidence="1">
    <location>
        <begin position="26"/>
        <end position="66"/>
    </location>
</feature>
<keyword evidence="4" id="KW-1185">Reference proteome</keyword>
<dbReference type="InterPro" id="IPR035445">
    <property type="entry name" value="GYF-like_dom_sf"/>
</dbReference>
<reference evidence="4" key="1">
    <citation type="submission" date="2021-01" db="EMBL/GenBank/DDBJ databases">
        <title>Caligus Genome Assembly.</title>
        <authorList>
            <person name="Gallardo-Escarate C."/>
        </authorList>
    </citation>
    <scope>NUCLEOTIDE SEQUENCE [LARGE SCALE GENOMIC DNA]</scope>
</reference>
<dbReference type="FunFam" id="3.30.1490.40:FF:000005">
    <property type="entry name" value="CD2 antigen cytoplasmic tail-binding protein 2"/>
    <property type="match status" value="1"/>
</dbReference>
<dbReference type="EMBL" id="CP045898">
    <property type="protein sequence ID" value="QQP39931.1"/>
    <property type="molecule type" value="Genomic_DNA"/>
</dbReference>
<dbReference type="Pfam" id="PF02213">
    <property type="entry name" value="GYF"/>
    <property type="match status" value="1"/>
</dbReference>
<dbReference type="InterPro" id="IPR003169">
    <property type="entry name" value="GYF"/>
</dbReference>
<dbReference type="Proteomes" id="UP000595437">
    <property type="component" value="Chromosome 9"/>
</dbReference>
<evidence type="ECO:0000256" key="1">
    <source>
        <dbReference type="SAM" id="MobiDB-lite"/>
    </source>
</evidence>
<dbReference type="OrthoDB" id="331341at2759"/>
<evidence type="ECO:0000313" key="3">
    <source>
        <dbReference type="EMBL" id="QQP39931.1"/>
    </source>
</evidence>
<evidence type="ECO:0000313" key="4">
    <source>
        <dbReference type="Proteomes" id="UP000595437"/>
    </source>
</evidence>
<feature type="domain" description="GYF" evidence="2">
    <location>
        <begin position="66"/>
        <end position="126"/>
    </location>
</feature>
<feature type="compositionally biased region" description="Basic and acidic residues" evidence="1">
    <location>
        <begin position="41"/>
        <end position="61"/>
    </location>
</feature>
<evidence type="ECO:0000259" key="2">
    <source>
        <dbReference type="PROSITE" id="PS50829"/>
    </source>
</evidence>
<name>A0A7T8GYN0_CALRO</name>
<sequence length="126" mass="14469">MEVYEETFEGISFKIKSQAKVLIPEGTNDDDALDMFASSLDDEKKAPNEKKAEGTDQKKDDPMEDEVSWEFKWEDKEDAEIHGPHSSKEMLEWQESGFFENGVLARKVGTDSSFSSSRRIDFELYT</sequence>